<evidence type="ECO:0000259" key="3">
    <source>
        <dbReference type="Pfam" id="PF04321"/>
    </source>
</evidence>
<evidence type="ECO:0000256" key="2">
    <source>
        <dbReference type="RuleBase" id="RU364082"/>
    </source>
</evidence>
<dbReference type="OrthoDB" id="9803892at2"/>
<comment type="caution">
    <text evidence="4">The sequence shown here is derived from an EMBL/GenBank/DDBJ whole genome shotgun (WGS) entry which is preliminary data.</text>
</comment>
<sequence length="291" mass="30072">MEPRAGVRERWLVVGASGMLGQDMVEVVRSAGHDVDGAGGSSGLDILDPAAAARAVRGYDVVVNCAAWTAVDDAETHEPEAFAVNAVGAAHLARACAAAGVRLVHVSTDYVFDGAATAPYAEDAPVAPRSAYGRTKAAGEWAVRAEAPGSLIVRTAWLYGAGGPCFPRTMARLAVQKDRLTVVDDQVGQPTWTRDLADLIVRLLAAGAPAGTYHGTSSGQVSWFGFTERIVAATGAEVKLEPTTSDAFPRPAPRPAYSALGHTALEAAGVAPIGDWAERWDAAASAVLGEA</sequence>
<dbReference type="CDD" id="cd05254">
    <property type="entry name" value="dTDP_HR_like_SDR_e"/>
    <property type="match status" value="1"/>
</dbReference>
<dbReference type="RefSeq" id="WP_123815379.1">
    <property type="nucleotide sequence ID" value="NZ_RKQZ01000001.1"/>
</dbReference>
<dbReference type="GO" id="GO:0008831">
    <property type="term" value="F:dTDP-4-dehydrorhamnose reductase activity"/>
    <property type="evidence" value="ECO:0007669"/>
    <property type="project" value="UniProtKB-EC"/>
</dbReference>
<dbReference type="InterPro" id="IPR005913">
    <property type="entry name" value="dTDP_dehydrorham_reduct"/>
</dbReference>
<accession>A0A3N4YV54</accession>
<feature type="domain" description="RmlD-like substrate binding" evidence="3">
    <location>
        <begin position="11"/>
        <end position="281"/>
    </location>
</feature>
<organism evidence="4 5">
    <name type="scientific">Myceligenerans xiligouense</name>
    <dbReference type="NCBI Taxonomy" id="253184"/>
    <lineage>
        <taxon>Bacteria</taxon>
        <taxon>Bacillati</taxon>
        <taxon>Actinomycetota</taxon>
        <taxon>Actinomycetes</taxon>
        <taxon>Micrococcales</taxon>
        <taxon>Promicromonosporaceae</taxon>
        <taxon>Myceligenerans</taxon>
    </lineage>
</organism>
<reference evidence="4 5" key="1">
    <citation type="submission" date="2018-11" db="EMBL/GenBank/DDBJ databases">
        <title>Sequencing the genomes of 1000 actinobacteria strains.</title>
        <authorList>
            <person name="Klenk H.-P."/>
        </authorList>
    </citation>
    <scope>NUCLEOTIDE SEQUENCE [LARGE SCALE GENOMIC DNA]</scope>
    <source>
        <strain evidence="4 5">DSM 15700</strain>
    </source>
</reference>
<dbReference type="NCBIfam" id="TIGR01214">
    <property type="entry name" value="rmlD"/>
    <property type="match status" value="1"/>
</dbReference>
<keyword evidence="2" id="KW-0560">Oxidoreductase</keyword>
<comment type="similarity">
    <text evidence="1 2">Belongs to the dTDP-4-dehydrorhamnose reductase family.</text>
</comment>
<keyword evidence="5" id="KW-1185">Reference proteome</keyword>
<dbReference type="GO" id="GO:0019305">
    <property type="term" value="P:dTDP-rhamnose biosynthetic process"/>
    <property type="evidence" value="ECO:0007669"/>
    <property type="project" value="UniProtKB-UniPathway"/>
</dbReference>
<dbReference type="InterPro" id="IPR029903">
    <property type="entry name" value="RmlD-like-bd"/>
</dbReference>
<dbReference type="Proteomes" id="UP000280501">
    <property type="component" value="Unassembled WGS sequence"/>
</dbReference>
<protein>
    <recommendedName>
        <fullName evidence="2">dTDP-4-dehydrorhamnose reductase</fullName>
        <ecNumber evidence="2">1.1.1.133</ecNumber>
    </recommendedName>
</protein>
<evidence type="ECO:0000256" key="1">
    <source>
        <dbReference type="ARBA" id="ARBA00010944"/>
    </source>
</evidence>
<name>A0A3N4YV54_9MICO</name>
<dbReference type="PANTHER" id="PTHR10491:SF4">
    <property type="entry name" value="METHIONINE ADENOSYLTRANSFERASE 2 SUBUNIT BETA"/>
    <property type="match status" value="1"/>
</dbReference>
<dbReference type="AlphaFoldDB" id="A0A3N4YV54"/>
<proteinExistence type="inferred from homology"/>
<dbReference type="PANTHER" id="PTHR10491">
    <property type="entry name" value="DTDP-4-DEHYDRORHAMNOSE REDUCTASE"/>
    <property type="match status" value="1"/>
</dbReference>
<dbReference type="GO" id="GO:0005829">
    <property type="term" value="C:cytosol"/>
    <property type="evidence" value="ECO:0007669"/>
    <property type="project" value="TreeGrafter"/>
</dbReference>
<dbReference type="Gene3D" id="3.40.50.720">
    <property type="entry name" value="NAD(P)-binding Rossmann-like Domain"/>
    <property type="match status" value="1"/>
</dbReference>
<dbReference type="Gene3D" id="3.90.25.10">
    <property type="entry name" value="UDP-galactose 4-epimerase, domain 1"/>
    <property type="match status" value="1"/>
</dbReference>
<evidence type="ECO:0000313" key="5">
    <source>
        <dbReference type="Proteomes" id="UP000280501"/>
    </source>
</evidence>
<dbReference type="EC" id="1.1.1.133" evidence="2"/>
<evidence type="ECO:0000313" key="4">
    <source>
        <dbReference type="EMBL" id="RPF22470.1"/>
    </source>
</evidence>
<keyword evidence="2" id="KW-0521">NADP</keyword>
<comment type="pathway">
    <text evidence="2">Carbohydrate biosynthesis; dTDP-L-rhamnose biosynthesis.</text>
</comment>
<dbReference type="InterPro" id="IPR036291">
    <property type="entry name" value="NAD(P)-bd_dom_sf"/>
</dbReference>
<dbReference type="SUPFAM" id="SSF51735">
    <property type="entry name" value="NAD(P)-binding Rossmann-fold domains"/>
    <property type="match status" value="1"/>
</dbReference>
<gene>
    <name evidence="4" type="ORF">EDD34_3132</name>
</gene>
<dbReference type="EMBL" id="RKQZ01000001">
    <property type="protein sequence ID" value="RPF22470.1"/>
    <property type="molecule type" value="Genomic_DNA"/>
</dbReference>
<comment type="function">
    <text evidence="2">Catalyzes the reduction of dTDP-6-deoxy-L-lyxo-4-hexulose to yield dTDP-L-rhamnose.</text>
</comment>
<dbReference type="Pfam" id="PF04321">
    <property type="entry name" value="RmlD_sub_bind"/>
    <property type="match status" value="1"/>
</dbReference>
<dbReference type="UniPathway" id="UPA00124"/>